<dbReference type="Proteomes" id="UP000254867">
    <property type="component" value="Unassembled WGS sequence"/>
</dbReference>
<feature type="transmembrane region" description="Helical" evidence="1">
    <location>
        <begin position="51"/>
        <end position="71"/>
    </location>
</feature>
<keyword evidence="1" id="KW-0472">Membrane</keyword>
<proteinExistence type="predicted"/>
<sequence length="149" mass="17932">MNTLLTLLKTKKWRILLLVLIIIFFWIPQIFYSQDLSRVDEFILNLGYEYYIFIIYIVLFFIQLRLVLTIFVKFIMGSPIKNLIYILCVLFILAFILQFFISNRELLHIFYNMIKNPDPFVRSIITTYCITIDSSKEIINLLKKEKLTK</sequence>
<protein>
    <submittedName>
        <fullName evidence="2">Uncharacterized protein</fullName>
    </submittedName>
</protein>
<dbReference type="AlphaFoldDB" id="A0A377HYH6"/>
<evidence type="ECO:0000313" key="2">
    <source>
        <dbReference type="EMBL" id="STO63346.1"/>
    </source>
</evidence>
<feature type="transmembrane region" description="Helical" evidence="1">
    <location>
        <begin position="83"/>
        <end position="101"/>
    </location>
</feature>
<feature type="transmembrane region" description="Helical" evidence="1">
    <location>
        <begin position="12"/>
        <end position="31"/>
    </location>
</feature>
<keyword evidence="1" id="KW-0812">Transmembrane</keyword>
<reference evidence="2 3" key="1">
    <citation type="submission" date="2018-06" db="EMBL/GenBank/DDBJ databases">
        <authorList>
            <consortium name="Pathogen Informatics"/>
            <person name="Doyle S."/>
        </authorList>
    </citation>
    <scope>NUCLEOTIDE SEQUENCE [LARGE SCALE GENOMIC DNA]</scope>
    <source>
        <strain evidence="2 3">NCTC10794</strain>
    </source>
</reference>
<gene>
    <name evidence="2" type="ORF">NCTC10794_00357</name>
</gene>
<name>A0A377HYH6_HAEPH</name>
<organism evidence="2 3">
    <name type="scientific">Haemophilus parahaemolyticus</name>
    <dbReference type="NCBI Taxonomy" id="735"/>
    <lineage>
        <taxon>Bacteria</taxon>
        <taxon>Pseudomonadati</taxon>
        <taxon>Pseudomonadota</taxon>
        <taxon>Gammaproteobacteria</taxon>
        <taxon>Pasteurellales</taxon>
        <taxon>Pasteurellaceae</taxon>
        <taxon>Haemophilus</taxon>
    </lineage>
</organism>
<evidence type="ECO:0000256" key="1">
    <source>
        <dbReference type="SAM" id="Phobius"/>
    </source>
</evidence>
<dbReference type="EMBL" id="UGHH01000002">
    <property type="protein sequence ID" value="STO63346.1"/>
    <property type="molecule type" value="Genomic_DNA"/>
</dbReference>
<evidence type="ECO:0000313" key="3">
    <source>
        <dbReference type="Proteomes" id="UP000254867"/>
    </source>
</evidence>
<accession>A0A377HYH6</accession>
<keyword evidence="1" id="KW-1133">Transmembrane helix</keyword>